<accession>A0A5B7DJS3</accession>
<comment type="caution">
    <text evidence="2">The sequence shown here is derived from an EMBL/GenBank/DDBJ whole genome shotgun (WGS) entry which is preliminary data.</text>
</comment>
<proteinExistence type="predicted"/>
<dbReference type="EMBL" id="VSRR010000954">
    <property type="protein sequence ID" value="MPC21226.1"/>
    <property type="molecule type" value="Genomic_DNA"/>
</dbReference>
<feature type="region of interest" description="Disordered" evidence="1">
    <location>
        <begin position="36"/>
        <end position="65"/>
    </location>
</feature>
<keyword evidence="3" id="KW-1185">Reference proteome</keyword>
<name>A0A5B7DJS3_PORTR</name>
<protein>
    <submittedName>
        <fullName evidence="2">Uncharacterized protein</fullName>
    </submittedName>
</protein>
<feature type="compositionally biased region" description="Polar residues" evidence="1">
    <location>
        <begin position="36"/>
        <end position="49"/>
    </location>
</feature>
<dbReference type="Proteomes" id="UP000324222">
    <property type="component" value="Unassembled WGS sequence"/>
</dbReference>
<sequence length="65" mass="6761">MAPTSEVPSCSPGQGFNPHLQPLMAKDLSCLQALQPQSTVQGSSPTQGCKSKGPTISFLDEPCNS</sequence>
<evidence type="ECO:0000313" key="2">
    <source>
        <dbReference type="EMBL" id="MPC21226.1"/>
    </source>
</evidence>
<evidence type="ECO:0000256" key="1">
    <source>
        <dbReference type="SAM" id="MobiDB-lite"/>
    </source>
</evidence>
<organism evidence="2 3">
    <name type="scientific">Portunus trituberculatus</name>
    <name type="common">Swimming crab</name>
    <name type="synonym">Neptunus trituberculatus</name>
    <dbReference type="NCBI Taxonomy" id="210409"/>
    <lineage>
        <taxon>Eukaryota</taxon>
        <taxon>Metazoa</taxon>
        <taxon>Ecdysozoa</taxon>
        <taxon>Arthropoda</taxon>
        <taxon>Crustacea</taxon>
        <taxon>Multicrustacea</taxon>
        <taxon>Malacostraca</taxon>
        <taxon>Eumalacostraca</taxon>
        <taxon>Eucarida</taxon>
        <taxon>Decapoda</taxon>
        <taxon>Pleocyemata</taxon>
        <taxon>Brachyura</taxon>
        <taxon>Eubrachyura</taxon>
        <taxon>Portunoidea</taxon>
        <taxon>Portunidae</taxon>
        <taxon>Portuninae</taxon>
        <taxon>Portunus</taxon>
    </lineage>
</organism>
<dbReference type="AlphaFoldDB" id="A0A5B7DJS3"/>
<gene>
    <name evidence="2" type="ORF">E2C01_014202</name>
</gene>
<evidence type="ECO:0000313" key="3">
    <source>
        <dbReference type="Proteomes" id="UP000324222"/>
    </source>
</evidence>
<reference evidence="2 3" key="1">
    <citation type="submission" date="2019-05" db="EMBL/GenBank/DDBJ databases">
        <title>Another draft genome of Portunus trituberculatus and its Hox gene families provides insights of decapod evolution.</title>
        <authorList>
            <person name="Jeong J.-H."/>
            <person name="Song I."/>
            <person name="Kim S."/>
            <person name="Choi T."/>
            <person name="Kim D."/>
            <person name="Ryu S."/>
            <person name="Kim W."/>
        </authorList>
    </citation>
    <scope>NUCLEOTIDE SEQUENCE [LARGE SCALE GENOMIC DNA]</scope>
    <source>
        <tissue evidence="2">Muscle</tissue>
    </source>
</reference>